<name>A0AAE0YMW9_9GAST</name>
<accession>A0AAE0YMW9</accession>
<evidence type="ECO:0000313" key="1">
    <source>
        <dbReference type="EMBL" id="KAK3751273.1"/>
    </source>
</evidence>
<dbReference type="Proteomes" id="UP001283361">
    <property type="component" value="Unassembled WGS sequence"/>
</dbReference>
<evidence type="ECO:0000313" key="2">
    <source>
        <dbReference type="Proteomes" id="UP001283361"/>
    </source>
</evidence>
<reference evidence="1" key="1">
    <citation type="journal article" date="2023" name="G3 (Bethesda)">
        <title>A reference genome for the long-term kleptoplast-retaining sea slug Elysia crispata morphotype clarki.</title>
        <authorList>
            <person name="Eastman K.E."/>
            <person name="Pendleton A.L."/>
            <person name="Shaikh M.A."/>
            <person name="Suttiyut T."/>
            <person name="Ogas R."/>
            <person name="Tomko P."/>
            <person name="Gavelis G."/>
            <person name="Widhalm J.R."/>
            <person name="Wisecaver J.H."/>
        </authorList>
    </citation>
    <scope>NUCLEOTIDE SEQUENCE</scope>
    <source>
        <strain evidence="1">ECLA1</strain>
    </source>
</reference>
<protein>
    <submittedName>
        <fullName evidence="1">Uncharacterized protein</fullName>
    </submittedName>
</protein>
<keyword evidence="2" id="KW-1185">Reference proteome</keyword>
<dbReference type="AlphaFoldDB" id="A0AAE0YMW9"/>
<sequence>MGGELFGPSGLFNIKSDRIRYHRVNIWAVKCEVTLFRVRGHKGYFLRIRGHKGNVRRFCSLRGFLSPLKFENSRSVRPNRRVLLSKV</sequence>
<gene>
    <name evidence="1" type="ORF">RRG08_006433</name>
</gene>
<organism evidence="1 2">
    <name type="scientific">Elysia crispata</name>
    <name type="common">lettuce slug</name>
    <dbReference type="NCBI Taxonomy" id="231223"/>
    <lineage>
        <taxon>Eukaryota</taxon>
        <taxon>Metazoa</taxon>
        <taxon>Spiralia</taxon>
        <taxon>Lophotrochozoa</taxon>
        <taxon>Mollusca</taxon>
        <taxon>Gastropoda</taxon>
        <taxon>Heterobranchia</taxon>
        <taxon>Euthyneura</taxon>
        <taxon>Panpulmonata</taxon>
        <taxon>Sacoglossa</taxon>
        <taxon>Placobranchoidea</taxon>
        <taxon>Plakobranchidae</taxon>
        <taxon>Elysia</taxon>
    </lineage>
</organism>
<comment type="caution">
    <text evidence="1">The sequence shown here is derived from an EMBL/GenBank/DDBJ whole genome shotgun (WGS) entry which is preliminary data.</text>
</comment>
<dbReference type="EMBL" id="JAWDGP010005832">
    <property type="protein sequence ID" value="KAK3751273.1"/>
    <property type="molecule type" value="Genomic_DNA"/>
</dbReference>
<proteinExistence type="predicted"/>